<feature type="domain" description="HTH marR-type" evidence="5">
    <location>
        <begin position="1"/>
        <end position="134"/>
    </location>
</feature>
<keyword evidence="2" id="KW-0238">DNA-binding</keyword>
<dbReference type="Pfam" id="PF12802">
    <property type="entry name" value="MarR_2"/>
    <property type="match status" value="1"/>
</dbReference>
<dbReference type="PANTHER" id="PTHR33164">
    <property type="entry name" value="TRANSCRIPTIONAL REGULATOR, MARR FAMILY"/>
    <property type="match status" value="1"/>
</dbReference>
<dbReference type="InterPro" id="IPR000835">
    <property type="entry name" value="HTH_MarR-typ"/>
</dbReference>
<protein>
    <submittedName>
        <fullName evidence="6">MarR family transcriptional regulator</fullName>
    </submittedName>
</protein>
<evidence type="ECO:0000256" key="1">
    <source>
        <dbReference type="ARBA" id="ARBA00023015"/>
    </source>
</evidence>
<dbReference type="Proteomes" id="UP001370348">
    <property type="component" value="Chromosome"/>
</dbReference>
<dbReference type="InterPro" id="IPR036390">
    <property type="entry name" value="WH_DNA-bd_sf"/>
</dbReference>
<keyword evidence="1" id="KW-0805">Transcription regulation</keyword>
<evidence type="ECO:0000256" key="3">
    <source>
        <dbReference type="ARBA" id="ARBA00023163"/>
    </source>
</evidence>
<evidence type="ECO:0000313" key="6">
    <source>
        <dbReference type="EMBL" id="WXB15316.1"/>
    </source>
</evidence>
<reference evidence="6 7" key="1">
    <citation type="submission" date="2021-12" db="EMBL/GenBank/DDBJ databases">
        <title>Discovery of the Pendulisporaceae a myxobacterial family with distinct sporulation behavior and unique specialized metabolism.</title>
        <authorList>
            <person name="Garcia R."/>
            <person name="Popoff A."/>
            <person name="Bader C.D."/>
            <person name="Loehr J."/>
            <person name="Walesch S."/>
            <person name="Walt C."/>
            <person name="Boldt J."/>
            <person name="Bunk B."/>
            <person name="Haeckl F.J.F.P.J."/>
            <person name="Gunesch A.P."/>
            <person name="Birkelbach J."/>
            <person name="Nuebel U."/>
            <person name="Pietschmann T."/>
            <person name="Bach T."/>
            <person name="Mueller R."/>
        </authorList>
    </citation>
    <scope>NUCLEOTIDE SEQUENCE [LARGE SCALE GENOMIC DNA]</scope>
    <source>
        <strain evidence="6 7">MSr11954</strain>
    </source>
</reference>
<dbReference type="InterPro" id="IPR036388">
    <property type="entry name" value="WH-like_DNA-bd_sf"/>
</dbReference>
<keyword evidence="3" id="KW-0804">Transcription</keyword>
<proteinExistence type="predicted"/>
<keyword evidence="7" id="KW-1185">Reference proteome</keyword>
<dbReference type="Gene3D" id="1.10.10.10">
    <property type="entry name" value="Winged helix-like DNA-binding domain superfamily/Winged helix DNA-binding domain"/>
    <property type="match status" value="1"/>
</dbReference>
<dbReference type="PANTHER" id="PTHR33164:SF64">
    <property type="entry name" value="TRANSCRIPTIONAL REGULATOR SLYA"/>
    <property type="match status" value="1"/>
</dbReference>
<sequence>MALLRALTRAARTIAVHVEPVLRTEGLTLDQWLVIDALASARGLAMTDLGAATLVTGPTLTRVVDRLILTAVAYREVDATDRRRVRVYLGPRGHATHRRVGAKLAELEEALLQQMETPDVLLAALDDLVEQAHASEPEPAAAMPPLVAAGRRGGAGAPGS</sequence>
<organism evidence="6 7">
    <name type="scientific">Pendulispora albinea</name>
    <dbReference type="NCBI Taxonomy" id="2741071"/>
    <lineage>
        <taxon>Bacteria</taxon>
        <taxon>Pseudomonadati</taxon>
        <taxon>Myxococcota</taxon>
        <taxon>Myxococcia</taxon>
        <taxon>Myxococcales</taxon>
        <taxon>Sorangiineae</taxon>
        <taxon>Pendulisporaceae</taxon>
        <taxon>Pendulispora</taxon>
    </lineage>
</organism>
<feature type="compositionally biased region" description="Gly residues" evidence="4">
    <location>
        <begin position="151"/>
        <end position="160"/>
    </location>
</feature>
<evidence type="ECO:0000256" key="2">
    <source>
        <dbReference type="ARBA" id="ARBA00023125"/>
    </source>
</evidence>
<evidence type="ECO:0000259" key="5">
    <source>
        <dbReference type="PROSITE" id="PS50995"/>
    </source>
</evidence>
<accession>A0ABZ2LZW3</accession>
<feature type="compositionally biased region" description="Low complexity" evidence="4">
    <location>
        <begin position="135"/>
        <end position="150"/>
    </location>
</feature>
<dbReference type="PROSITE" id="PS50995">
    <property type="entry name" value="HTH_MARR_2"/>
    <property type="match status" value="1"/>
</dbReference>
<dbReference type="SMART" id="SM00347">
    <property type="entry name" value="HTH_MARR"/>
    <property type="match status" value="1"/>
</dbReference>
<dbReference type="SUPFAM" id="SSF46785">
    <property type="entry name" value="Winged helix' DNA-binding domain"/>
    <property type="match status" value="1"/>
</dbReference>
<dbReference type="InterPro" id="IPR039422">
    <property type="entry name" value="MarR/SlyA-like"/>
</dbReference>
<gene>
    <name evidence="6" type="ORF">LZC94_46785</name>
</gene>
<name>A0ABZ2LZW3_9BACT</name>
<feature type="region of interest" description="Disordered" evidence="4">
    <location>
        <begin position="135"/>
        <end position="160"/>
    </location>
</feature>
<evidence type="ECO:0000313" key="7">
    <source>
        <dbReference type="Proteomes" id="UP001370348"/>
    </source>
</evidence>
<dbReference type="EMBL" id="CP089984">
    <property type="protein sequence ID" value="WXB15316.1"/>
    <property type="molecule type" value="Genomic_DNA"/>
</dbReference>
<evidence type="ECO:0000256" key="4">
    <source>
        <dbReference type="SAM" id="MobiDB-lite"/>
    </source>
</evidence>
<dbReference type="RefSeq" id="WP_394824942.1">
    <property type="nucleotide sequence ID" value="NZ_CP089984.1"/>
</dbReference>